<dbReference type="SUPFAM" id="SSF74650">
    <property type="entry name" value="Galactose mutarotase-like"/>
    <property type="match status" value="1"/>
</dbReference>
<feature type="domain" description="Glycoside hydrolase family 31 N-terminal" evidence="1">
    <location>
        <begin position="24"/>
        <end position="65"/>
    </location>
</feature>
<dbReference type="GO" id="GO:0005975">
    <property type="term" value="P:carbohydrate metabolic process"/>
    <property type="evidence" value="ECO:0007669"/>
    <property type="project" value="InterPro"/>
</dbReference>
<dbReference type="Pfam" id="PF13802">
    <property type="entry name" value="Gal_mutarotas_2"/>
    <property type="match status" value="1"/>
</dbReference>
<dbReference type="InterPro" id="IPR011013">
    <property type="entry name" value="Gal_mutarotase_sf_dom"/>
</dbReference>
<evidence type="ECO:0000259" key="1">
    <source>
        <dbReference type="Pfam" id="PF13802"/>
    </source>
</evidence>
<accession>A0A3S4C9L4</accession>
<sequence>MFPIKAGDSEALTVFLAWIRLNTTSYICILWSQDAYGNPGGANLYGNHPIYFEHRNGSTHGTLLLYSNGMDIKIGNDGKFRQYHE</sequence>
<dbReference type="Gene3D" id="2.60.40.1760">
    <property type="entry name" value="glycosyl hydrolase (family 31)"/>
    <property type="match status" value="1"/>
</dbReference>
<evidence type="ECO:0000313" key="2">
    <source>
        <dbReference type="EMBL" id="SPQ24941.1"/>
    </source>
</evidence>
<proteinExistence type="predicted"/>
<dbReference type="InterPro" id="IPR025887">
    <property type="entry name" value="Glyco_hydro_31_N_dom"/>
</dbReference>
<evidence type="ECO:0000313" key="3">
    <source>
        <dbReference type="Proteomes" id="UP000289323"/>
    </source>
</evidence>
<gene>
    <name evidence="2" type="ORF">TT172_LOCUS7360</name>
</gene>
<dbReference type="Proteomes" id="UP000289323">
    <property type="component" value="Unassembled WGS sequence"/>
</dbReference>
<dbReference type="EMBL" id="OUUZ01000014">
    <property type="protein sequence ID" value="SPQ24941.1"/>
    <property type="molecule type" value="Genomic_DNA"/>
</dbReference>
<dbReference type="AlphaFoldDB" id="A0A3S4C9L4"/>
<organism evidence="2 3">
    <name type="scientific">Thermothielavioides terrestris</name>
    <dbReference type="NCBI Taxonomy" id="2587410"/>
    <lineage>
        <taxon>Eukaryota</taxon>
        <taxon>Fungi</taxon>
        <taxon>Dikarya</taxon>
        <taxon>Ascomycota</taxon>
        <taxon>Pezizomycotina</taxon>
        <taxon>Sordariomycetes</taxon>
        <taxon>Sordariomycetidae</taxon>
        <taxon>Sordariales</taxon>
        <taxon>Chaetomiaceae</taxon>
        <taxon>Thermothielavioides</taxon>
    </lineage>
</organism>
<dbReference type="GO" id="GO:0030246">
    <property type="term" value="F:carbohydrate binding"/>
    <property type="evidence" value="ECO:0007669"/>
    <property type="project" value="InterPro"/>
</dbReference>
<dbReference type="GO" id="GO:0003824">
    <property type="term" value="F:catalytic activity"/>
    <property type="evidence" value="ECO:0007669"/>
    <property type="project" value="InterPro"/>
</dbReference>
<reference evidence="2 3" key="1">
    <citation type="submission" date="2018-04" db="EMBL/GenBank/DDBJ databases">
        <authorList>
            <person name="Huttner S."/>
            <person name="Dainat J."/>
        </authorList>
    </citation>
    <scope>NUCLEOTIDE SEQUENCE [LARGE SCALE GENOMIC DNA]</scope>
</reference>
<name>A0A3S4C9L4_9PEZI</name>
<protein>
    <submittedName>
        <fullName evidence="2">292dda84-2a98-446a-a142-66efd7e107a0</fullName>
    </submittedName>
</protein>